<keyword evidence="2" id="KW-1185">Reference proteome</keyword>
<protein>
    <submittedName>
        <fullName evidence="1 3">Uncharacterized protein</fullName>
    </submittedName>
</protein>
<proteinExistence type="predicted"/>
<dbReference type="AlphaFoldDB" id="A0A183EDR6"/>
<dbReference type="GO" id="GO:0031146">
    <property type="term" value="P:SCF-dependent proteasomal ubiquitin-dependent protein catabolic process"/>
    <property type="evidence" value="ECO:0007669"/>
    <property type="project" value="TreeGrafter"/>
</dbReference>
<evidence type="ECO:0000313" key="1">
    <source>
        <dbReference type="EMBL" id="VDN33154.1"/>
    </source>
</evidence>
<dbReference type="PANTHER" id="PTHR13318:SF92">
    <property type="entry name" value="F-BOX_LRR-REPEAT PROTEIN 8-RELATED"/>
    <property type="match status" value="1"/>
</dbReference>
<organism evidence="3">
    <name type="scientific">Gongylonema pulchrum</name>
    <dbReference type="NCBI Taxonomy" id="637853"/>
    <lineage>
        <taxon>Eukaryota</taxon>
        <taxon>Metazoa</taxon>
        <taxon>Ecdysozoa</taxon>
        <taxon>Nematoda</taxon>
        <taxon>Chromadorea</taxon>
        <taxon>Rhabditida</taxon>
        <taxon>Spirurina</taxon>
        <taxon>Spiruromorpha</taxon>
        <taxon>Spiruroidea</taxon>
        <taxon>Gongylonematidae</taxon>
        <taxon>Gongylonema</taxon>
    </lineage>
</organism>
<dbReference type="Proteomes" id="UP000271098">
    <property type="component" value="Unassembled WGS sequence"/>
</dbReference>
<dbReference type="GO" id="GO:0019005">
    <property type="term" value="C:SCF ubiquitin ligase complex"/>
    <property type="evidence" value="ECO:0007669"/>
    <property type="project" value="TreeGrafter"/>
</dbReference>
<reference evidence="3" key="1">
    <citation type="submission" date="2016-06" db="UniProtKB">
        <authorList>
            <consortium name="WormBaseParasite"/>
        </authorList>
    </citation>
    <scope>IDENTIFICATION</scope>
</reference>
<dbReference type="Gene3D" id="3.80.10.10">
    <property type="entry name" value="Ribonuclease Inhibitor"/>
    <property type="match status" value="1"/>
</dbReference>
<evidence type="ECO:0000313" key="3">
    <source>
        <dbReference type="WBParaSite" id="GPUH_0001913201-mRNA-1"/>
    </source>
</evidence>
<sequence length="281" mass="31618">MVKSLFNICLAAVCRHQLYGYVADLPTSCKQRLLEFFSSHDQLFLSECARIVSSASFGRNLTELRFYLSDQLTDNILEAIAAHSRALQQIAIIFCQNVSDKVPFLFFDVNVDIGEAEMVKSLFNICLAAVCRHQLYGYVADLPTSCKQRLLEFFSSHDQLFLSECARIVSSASFGRNLTELRFYLSDQLTDNILEAIAAHSRALQQIAIIFCQNVSDKVPFCTFRKQSLAREAITNGQRNLEKLEFRALKKLTSNGLSLISSDFLHSVDLSSCTQVSPLVE</sequence>
<dbReference type="SUPFAM" id="SSF52047">
    <property type="entry name" value="RNI-like"/>
    <property type="match status" value="1"/>
</dbReference>
<accession>A0A183EDR6</accession>
<reference evidence="1 2" key="2">
    <citation type="submission" date="2018-11" db="EMBL/GenBank/DDBJ databases">
        <authorList>
            <consortium name="Pathogen Informatics"/>
        </authorList>
    </citation>
    <scope>NUCLEOTIDE SEQUENCE [LARGE SCALE GENOMIC DNA]</scope>
</reference>
<dbReference type="EMBL" id="UYRT01087924">
    <property type="protein sequence ID" value="VDN33154.1"/>
    <property type="molecule type" value="Genomic_DNA"/>
</dbReference>
<gene>
    <name evidence="1" type="ORF">GPUH_LOCUS19107</name>
</gene>
<evidence type="ECO:0000313" key="2">
    <source>
        <dbReference type="Proteomes" id="UP000271098"/>
    </source>
</evidence>
<dbReference type="WBParaSite" id="GPUH_0001913201-mRNA-1">
    <property type="protein sequence ID" value="GPUH_0001913201-mRNA-1"/>
    <property type="gene ID" value="GPUH_0001913201"/>
</dbReference>
<dbReference type="PANTHER" id="PTHR13318">
    <property type="entry name" value="PARTNER OF PAIRED, ISOFORM B-RELATED"/>
    <property type="match status" value="1"/>
</dbReference>
<dbReference type="OrthoDB" id="5811154at2759"/>
<dbReference type="InterPro" id="IPR032675">
    <property type="entry name" value="LRR_dom_sf"/>
</dbReference>
<name>A0A183EDR6_9BILA</name>